<sequence>MRRLIIIALMLLSAFIFSGCGGGVGAPGSSGSDNTGIVIQSATLTIGSPDIDVCGGRESATLNVSAAPLVSGSTDDPFNGASIEECTITYKKANEDPGAPIIETLTIFPNCPLVNGSTSCDVTLIDQSRKVKWFNDVNGGVFTPAEIPTHYVAAYNCRYMSSFGKTGGFHAEVDIWLANFSCP</sequence>
<dbReference type="Proteomes" id="UP000245125">
    <property type="component" value="Unassembled WGS sequence"/>
</dbReference>
<name>A0A2U3QGV1_9BACT</name>
<keyword evidence="2" id="KW-1185">Reference proteome</keyword>
<dbReference type="PROSITE" id="PS51257">
    <property type="entry name" value="PROKAR_LIPOPROTEIN"/>
    <property type="match status" value="1"/>
</dbReference>
<protein>
    <submittedName>
        <fullName evidence="1">Uncharacterized protein</fullName>
    </submittedName>
</protein>
<reference evidence="2" key="1">
    <citation type="submission" date="2018-03" db="EMBL/GenBank/DDBJ databases">
        <authorList>
            <person name="Zecchin S."/>
        </authorList>
    </citation>
    <scope>NUCLEOTIDE SEQUENCE [LARGE SCALE GENOMIC DNA]</scope>
</reference>
<dbReference type="EMBL" id="OUUY01000075">
    <property type="protein sequence ID" value="SPQ00657.1"/>
    <property type="molecule type" value="Genomic_DNA"/>
</dbReference>
<proteinExistence type="predicted"/>
<organism evidence="1 2">
    <name type="scientific">Candidatus Sulfobium mesophilum</name>
    <dbReference type="NCBI Taxonomy" id="2016548"/>
    <lineage>
        <taxon>Bacteria</taxon>
        <taxon>Pseudomonadati</taxon>
        <taxon>Nitrospirota</taxon>
        <taxon>Nitrospiria</taxon>
        <taxon>Nitrospirales</taxon>
        <taxon>Nitrospiraceae</taxon>
        <taxon>Candidatus Sulfobium</taxon>
    </lineage>
</organism>
<accession>A0A2U3QGV1</accession>
<gene>
    <name evidence="1" type="ORF">NBG4_30051</name>
</gene>
<evidence type="ECO:0000313" key="2">
    <source>
        <dbReference type="Proteomes" id="UP000245125"/>
    </source>
</evidence>
<evidence type="ECO:0000313" key="1">
    <source>
        <dbReference type="EMBL" id="SPQ00657.1"/>
    </source>
</evidence>
<dbReference type="AlphaFoldDB" id="A0A2U3QGV1"/>